<name>A0A8E2E0T4_9PEZI</name>
<feature type="domain" description="Heterokaryon incompatibility" evidence="1">
    <location>
        <begin position="81"/>
        <end position="150"/>
    </location>
</feature>
<dbReference type="Proteomes" id="UP000250266">
    <property type="component" value="Unassembled WGS sequence"/>
</dbReference>
<dbReference type="EMBL" id="KV745345">
    <property type="protein sequence ID" value="OCK75237.1"/>
    <property type="molecule type" value="Genomic_DNA"/>
</dbReference>
<dbReference type="Pfam" id="PF06985">
    <property type="entry name" value="HET"/>
    <property type="match status" value="1"/>
</dbReference>
<evidence type="ECO:0000259" key="1">
    <source>
        <dbReference type="Pfam" id="PF06985"/>
    </source>
</evidence>
<protein>
    <submittedName>
        <fullName evidence="2">HET-domain-containing protein</fullName>
    </submittedName>
</protein>
<evidence type="ECO:0000313" key="3">
    <source>
        <dbReference type="Proteomes" id="UP000250266"/>
    </source>
</evidence>
<proteinExistence type="predicted"/>
<accession>A0A8E2E0T4</accession>
<dbReference type="PANTHER" id="PTHR33112">
    <property type="entry name" value="DOMAIN PROTEIN, PUTATIVE-RELATED"/>
    <property type="match status" value="1"/>
</dbReference>
<dbReference type="OrthoDB" id="2958217at2759"/>
<organism evidence="2 3">
    <name type="scientific">Lepidopterella palustris CBS 459.81</name>
    <dbReference type="NCBI Taxonomy" id="1314670"/>
    <lineage>
        <taxon>Eukaryota</taxon>
        <taxon>Fungi</taxon>
        <taxon>Dikarya</taxon>
        <taxon>Ascomycota</taxon>
        <taxon>Pezizomycotina</taxon>
        <taxon>Dothideomycetes</taxon>
        <taxon>Pleosporomycetidae</taxon>
        <taxon>Mytilinidiales</taxon>
        <taxon>Argynnaceae</taxon>
        <taxon>Lepidopterella</taxon>
    </lineage>
</organism>
<sequence length="152" mass="17040">MTPKSMDAKDKAGPAIEVLYEGIRQWVAGCETEHKSCRSRRSHIGNQDIYTTRVLDVSPVEMQPDVIRLHHVNSKQRAISYVALSYVWGAGQAVATTTSNFEAYLNAIRIPSLPQSIQGAIEVTRNIGFRYLWVDVLCIIQGSDQDKLHELV</sequence>
<dbReference type="AlphaFoldDB" id="A0A8E2E0T4"/>
<dbReference type="InterPro" id="IPR010730">
    <property type="entry name" value="HET"/>
</dbReference>
<evidence type="ECO:0000313" key="2">
    <source>
        <dbReference type="EMBL" id="OCK75237.1"/>
    </source>
</evidence>
<reference evidence="2 3" key="1">
    <citation type="journal article" date="2016" name="Nat. Commun.">
        <title>Ectomycorrhizal ecology is imprinted in the genome of the dominant symbiotic fungus Cenococcum geophilum.</title>
        <authorList>
            <consortium name="DOE Joint Genome Institute"/>
            <person name="Peter M."/>
            <person name="Kohler A."/>
            <person name="Ohm R.A."/>
            <person name="Kuo A."/>
            <person name="Krutzmann J."/>
            <person name="Morin E."/>
            <person name="Arend M."/>
            <person name="Barry K.W."/>
            <person name="Binder M."/>
            <person name="Choi C."/>
            <person name="Clum A."/>
            <person name="Copeland A."/>
            <person name="Grisel N."/>
            <person name="Haridas S."/>
            <person name="Kipfer T."/>
            <person name="LaButti K."/>
            <person name="Lindquist E."/>
            <person name="Lipzen A."/>
            <person name="Maire R."/>
            <person name="Meier B."/>
            <person name="Mihaltcheva S."/>
            <person name="Molinier V."/>
            <person name="Murat C."/>
            <person name="Poggeler S."/>
            <person name="Quandt C.A."/>
            <person name="Sperisen C."/>
            <person name="Tritt A."/>
            <person name="Tisserant E."/>
            <person name="Crous P.W."/>
            <person name="Henrissat B."/>
            <person name="Nehls U."/>
            <person name="Egli S."/>
            <person name="Spatafora J.W."/>
            <person name="Grigoriev I.V."/>
            <person name="Martin F.M."/>
        </authorList>
    </citation>
    <scope>NUCLEOTIDE SEQUENCE [LARGE SCALE GENOMIC DNA]</scope>
    <source>
        <strain evidence="2 3">CBS 459.81</strain>
    </source>
</reference>
<keyword evidence="3" id="KW-1185">Reference proteome</keyword>
<gene>
    <name evidence="2" type="ORF">K432DRAFT_397444</name>
</gene>
<dbReference type="PANTHER" id="PTHR33112:SF16">
    <property type="entry name" value="HETEROKARYON INCOMPATIBILITY DOMAIN-CONTAINING PROTEIN"/>
    <property type="match status" value="1"/>
</dbReference>